<sequence length="163" mass="19000">MKDFVKIFFDWRELKKTFKVEMGDLKSMTYPQMLSKFRERRNESKILLPLMSHLPQNCPTLHTARKCQLILKKCLKQWLTPKTGVLVIVHMSDSLDENGRTINVMQNLHRYFSDKMELLMEAKDVKSYLEKSGDVQGIKKALHAVVPDGIGSYIAELMIVRKK</sequence>
<dbReference type="EMBL" id="AMQM01002786">
    <property type="status" value="NOT_ANNOTATED_CDS"/>
    <property type="molecule type" value="Genomic_DNA"/>
</dbReference>
<proteinExistence type="predicted"/>
<reference evidence="3" key="1">
    <citation type="submission" date="2012-12" db="EMBL/GenBank/DDBJ databases">
        <authorList>
            <person name="Hellsten U."/>
            <person name="Grimwood J."/>
            <person name="Chapman J.A."/>
            <person name="Shapiro H."/>
            <person name="Aerts A."/>
            <person name="Otillar R.P."/>
            <person name="Terry A.Y."/>
            <person name="Boore J.L."/>
            <person name="Simakov O."/>
            <person name="Marletaz F."/>
            <person name="Cho S.-J."/>
            <person name="Edsinger-Gonzales E."/>
            <person name="Havlak P."/>
            <person name="Kuo D.-H."/>
            <person name="Larsson T."/>
            <person name="Lv J."/>
            <person name="Arendt D."/>
            <person name="Savage R."/>
            <person name="Osoegawa K."/>
            <person name="de Jong P."/>
            <person name="Lindberg D.R."/>
            <person name="Seaver E.C."/>
            <person name="Weisblat D.A."/>
            <person name="Putnam N.H."/>
            <person name="Grigoriev I.V."/>
            <person name="Rokhsar D.S."/>
        </authorList>
    </citation>
    <scope>NUCLEOTIDE SEQUENCE</scope>
</reference>
<gene>
    <name evidence="2" type="primary">20211531</name>
    <name evidence="1" type="ORF">HELRODRAFT_190250</name>
</gene>
<dbReference type="GeneID" id="20211531"/>
<dbReference type="CTD" id="20211531"/>
<dbReference type="AlphaFoldDB" id="T1FRT4"/>
<dbReference type="RefSeq" id="XP_009011234.1">
    <property type="nucleotide sequence ID" value="XM_009012986.1"/>
</dbReference>
<evidence type="ECO:0000313" key="3">
    <source>
        <dbReference type="Proteomes" id="UP000015101"/>
    </source>
</evidence>
<accession>T1FRT4</accession>
<keyword evidence="3" id="KW-1185">Reference proteome</keyword>
<protein>
    <submittedName>
        <fullName evidence="1 2">Uncharacterized protein</fullName>
    </submittedName>
</protein>
<dbReference type="Proteomes" id="UP000015101">
    <property type="component" value="Unassembled WGS sequence"/>
</dbReference>
<evidence type="ECO:0000313" key="1">
    <source>
        <dbReference type="EMBL" id="ESO10965.1"/>
    </source>
</evidence>
<dbReference type="InParanoid" id="T1FRT4"/>
<name>T1FRT4_HELRO</name>
<reference evidence="2" key="3">
    <citation type="submission" date="2015-06" db="UniProtKB">
        <authorList>
            <consortium name="EnsemblMetazoa"/>
        </authorList>
    </citation>
    <scope>IDENTIFICATION</scope>
</reference>
<evidence type="ECO:0000313" key="2">
    <source>
        <dbReference type="EnsemblMetazoa" id="HelroP190250"/>
    </source>
</evidence>
<dbReference type="EMBL" id="KB095858">
    <property type="protein sequence ID" value="ESO10965.1"/>
    <property type="molecule type" value="Genomic_DNA"/>
</dbReference>
<dbReference type="EnsemblMetazoa" id="HelroT190250">
    <property type="protein sequence ID" value="HelroP190250"/>
    <property type="gene ID" value="HelroG190250"/>
</dbReference>
<dbReference type="KEGG" id="hro:HELRODRAFT_190250"/>
<reference evidence="1 3" key="2">
    <citation type="journal article" date="2013" name="Nature">
        <title>Insights into bilaterian evolution from three spiralian genomes.</title>
        <authorList>
            <person name="Simakov O."/>
            <person name="Marletaz F."/>
            <person name="Cho S.J."/>
            <person name="Edsinger-Gonzales E."/>
            <person name="Havlak P."/>
            <person name="Hellsten U."/>
            <person name="Kuo D.H."/>
            <person name="Larsson T."/>
            <person name="Lv J."/>
            <person name="Arendt D."/>
            <person name="Savage R."/>
            <person name="Osoegawa K."/>
            <person name="de Jong P."/>
            <person name="Grimwood J."/>
            <person name="Chapman J.A."/>
            <person name="Shapiro H."/>
            <person name="Aerts A."/>
            <person name="Otillar R.P."/>
            <person name="Terry A.Y."/>
            <person name="Boore J.L."/>
            <person name="Grigoriev I.V."/>
            <person name="Lindberg D.R."/>
            <person name="Seaver E.C."/>
            <person name="Weisblat D.A."/>
            <person name="Putnam N.H."/>
            <person name="Rokhsar D.S."/>
        </authorList>
    </citation>
    <scope>NUCLEOTIDE SEQUENCE</scope>
</reference>
<organism evidence="2 3">
    <name type="scientific">Helobdella robusta</name>
    <name type="common">Californian leech</name>
    <dbReference type="NCBI Taxonomy" id="6412"/>
    <lineage>
        <taxon>Eukaryota</taxon>
        <taxon>Metazoa</taxon>
        <taxon>Spiralia</taxon>
        <taxon>Lophotrochozoa</taxon>
        <taxon>Annelida</taxon>
        <taxon>Clitellata</taxon>
        <taxon>Hirudinea</taxon>
        <taxon>Rhynchobdellida</taxon>
        <taxon>Glossiphoniidae</taxon>
        <taxon>Helobdella</taxon>
    </lineage>
</organism>
<dbReference type="HOGENOM" id="CLU_1628840_0_0_1"/>